<dbReference type="EMBL" id="JBBKZU010000022">
    <property type="protein sequence ID" value="MEJ8815613.1"/>
    <property type="molecule type" value="Genomic_DNA"/>
</dbReference>
<dbReference type="InterPro" id="IPR016163">
    <property type="entry name" value="Ald_DH_C"/>
</dbReference>
<evidence type="ECO:0000256" key="2">
    <source>
        <dbReference type="PROSITE-ProRule" id="PRU10007"/>
    </source>
</evidence>
<organism evidence="5 6">
    <name type="scientific">Variovorax ureilyticus</name>
    <dbReference type="NCBI Taxonomy" id="1836198"/>
    <lineage>
        <taxon>Bacteria</taxon>
        <taxon>Pseudomonadati</taxon>
        <taxon>Pseudomonadota</taxon>
        <taxon>Betaproteobacteria</taxon>
        <taxon>Burkholderiales</taxon>
        <taxon>Comamonadaceae</taxon>
        <taxon>Variovorax</taxon>
    </lineage>
</organism>
<dbReference type="Gene3D" id="3.40.309.10">
    <property type="entry name" value="Aldehyde Dehydrogenase, Chain A, domain 2"/>
    <property type="match status" value="1"/>
</dbReference>
<dbReference type="RefSeq" id="WP_340360892.1">
    <property type="nucleotide sequence ID" value="NZ_JBBKZU010000022.1"/>
</dbReference>
<protein>
    <submittedName>
        <fullName evidence="5">Aldehyde dehydrogenase family protein</fullName>
    </submittedName>
</protein>
<keyword evidence="1 3" id="KW-0560">Oxidoreductase</keyword>
<evidence type="ECO:0000313" key="6">
    <source>
        <dbReference type="Proteomes" id="UP001365846"/>
    </source>
</evidence>
<feature type="active site" evidence="2">
    <location>
        <position position="247"/>
    </location>
</feature>
<gene>
    <name evidence="5" type="ORF">WKW77_31435</name>
</gene>
<evidence type="ECO:0000256" key="3">
    <source>
        <dbReference type="RuleBase" id="RU003345"/>
    </source>
</evidence>
<dbReference type="InterPro" id="IPR016162">
    <property type="entry name" value="Ald_DH_N"/>
</dbReference>
<feature type="domain" description="Aldehyde dehydrogenase" evidence="4">
    <location>
        <begin position="12"/>
        <end position="476"/>
    </location>
</feature>
<proteinExistence type="inferred from homology"/>
<dbReference type="Gene3D" id="3.40.605.10">
    <property type="entry name" value="Aldehyde Dehydrogenase, Chain A, domain 1"/>
    <property type="match status" value="1"/>
</dbReference>
<dbReference type="Proteomes" id="UP001365846">
    <property type="component" value="Unassembled WGS sequence"/>
</dbReference>
<accession>A0ABU8VPN9</accession>
<evidence type="ECO:0000256" key="1">
    <source>
        <dbReference type="ARBA" id="ARBA00023002"/>
    </source>
</evidence>
<sequence length="481" mass="51075">MKKFDNLINGEWVAASAYSRNINPSDTRDVIGEYAQADAEQARAAIGAAAKAQSAWGLSTPQQRFDILDAAGAEILARKTKLGDLLAREEGKTLPEAIGEVVRAGNIFKFFAGEALRAGGDTVPSVRPGVGVEVTREPIGVVGLITPWNFPIAIPAWKIAPALAFGNAVVLKPAELVPGSAWAIADILHRAGLPAGVFNLVMGRGAEVGQVLLEDHRVNAISFTGSVATGQRIAEACFARMAKFQLEMGGKNPMVVLDDADLEVAVAAALNSGFFSTGQRCTASSRLIVTEGIHDTFVAALAEKMRTLRVDDARKMGTDIGPVVDDKQLAQDLKYIGIAKAEGAKLVAGGEAMAKNADGAPGYYLRPALFTETTAQMRINHEEVFGPVVSVMRAKNYDEALALANDTEFGLSAGIATTSLKHATHFKRHVQAGMVMVNLPTAGVDYHVPFGGRKGSSYGPREQGRYAAEFYTTVKTTYTQA</sequence>
<dbReference type="PROSITE" id="PS00687">
    <property type="entry name" value="ALDEHYDE_DEHYDR_GLU"/>
    <property type="match status" value="1"/>
</dbReference>
<dbReference type="SUPFAM" id="SSF53720">
    <property type="entry name" value="ALDH-like"/>
    <property type="match status" value="1"/>
</dbReference>
<dbReference type="InterPro" id="IPR016160">
    <property type="entry name" value="Ald_DH_CS_CYS"/>
</dbReference>
<dbReference type="CDD" id="cd07097">
    <property type="entry name" value="ALDH_KGSADH-YcbD"/>
    <property type="match status" value="1"/>
</dbReference>
<name>A0ABU8VPN9_9BURK</name>
<dbReference type="InterPro" id="IPR029510">
    <property type="entry name" value="Ald_DH_CS_GLU"/>
</dbReference>
<dbReference type="PANTHER" id="PTHR11699">
    <property type="entry name" value="ALDEHYDE DEHYDROGENASE-RELATED"/>
    <property type="match status" value="1"/>
</dbReference>
<comment type="similarity">
    <text evidence="3">Belongs to the aldehyde dehydrogenase family.</text>
</comment>
<dbReference type="Pfam" id="PF00171">
    <property type="entry name" value="Aldedh"/>
    <property type="match status" value="1"/>
</dbReference>
<evidence type="ECO:0000259" key="4">
    <source>
        <dbReference type="Pfam" id="PF00171"/>
    </source>
</evidence>
<evidence type="ECO:0000313" key="5">
    <source>
        <dbReference type="EMBL" id="MEJ8815613.1"/>
    </source>
</evidence>
<comment type="caution">
    <text evidence="5">The sequence shown here is derived from an EMBL/GenBank/DDBJ whole genome shotgun (WGS) entry which is preliminary data.</text>
</comment>
<dbReference type="InterPro" id="IPR015590">
    <property type="entry name" value="Aldehyde_DH_dom"/>
</dbReference>
<dbReference type="InterPro" id="IPR016161">
    <property type="entry name" value="Ald_DH/histidinol_DH"/>
</dbReference>
<reference evidence="5 6" key="1">
    <citation type="submission" date="2024-03" db="EMBL/GenBank/DDBJ databases">
        <title>Novel species of the genus Variovorax.</title>
        <authorList>
            <person name="Liu Q."/>
            <person name="Xin Y.-H."/>
        </authorList>
    </citation>
    <scope>NUCLEOTIDE SEQUENCE [LARGE SCALE GENOMIC DNA]</scope>
    <source>
        <strain evidence="5 6">KACC 18899</strain>
    </source>
</reference>
<dbReference type="PROSITE" id="PS00070">
    <property type="entry name" value="ALDEHYDE_DEHYDR_CYS"/>
    <property type="match status" value="1"/>
</dbReference>
<keyword evidence="6" id="KW-1185">Reference proteome</keyword>